<reference evidence="4" key="1">
    <citation type="submission" date="2016-02" db="EMBL/GenBank/DDBJ databases">
        <authorList>
            <person name="Rodrigo-Torres Lidia"/>
            <person name="Arahal R.David."/>
        </authorList>
    </citation>
    <scope>NUCLEOTIDE SEQUENCE [LARGE SCALE GENOMIC DNA]</scope>
    <source>
        <strain evidence="4">CECT 9029</strain>
    </source>
</reference>
<dbReference type="InterPro" id="IPR016071">
    <property type="entry name" value="Staphylococal_nuclease_OB-fold"/>
</dbReference>
<feature type="domain" description="TNase-like" evidence="2">
    <location>
        <begin position="27"/>
        <end position="155"/>
    </location>
</feature>
<dbReference type="PROSITE" id="PS50830">
    <property type="entry name" value="TNASE_3"/>
    <property type="match status" value="1"/>
</dbReference>
<evidence type="ECO:0000313" key="3">
    <source>
        <dbReference type="EMBL" id="CZF77188.1"/>
    </source>
</evidence>
<proteinExistence type="predicted"/>
<sequence>MTKHALLALCLFPVGLSSTVQASDPDSVVVDRVVSVYDGDTFRIDIEGWHNSVGKNIPVRVRGIDTPEIRGKCSEEKSHAKLAKEMTENRLYSAKVIRLHNIERGKYFRLIADVHMDGRSLADILLEHNLARAYNGKIKLDWCASPDGEKAIPNY</sequence>
<feature type="signal peptide" evidence="1">
    <location>
        <begin position="1"/>
        <end position="22"/>
    </location>
</feature>
<organism evidence="3 4">
    <name type="scientific">Grimontia celer</name>
    <dbReference type="NCBI Taxonomy" id="1796497"/>
    <lineage>
        <taxon>Bacteria</taxon>
        <taxon>Pseudomonadati</taxon>
        <taxon>Pseudomonadota</taxon>
        <taxon>Gammaproteobacteria</taxon>
        <taxon>Vibrionales</taxon>
        <taxon>Vibrionaceae</taxon>
        <taxon>Grimontia</taxon>
    </lineage>
</organism>
<evidence type="ECO:0000256" key="1">
    <source>
        <dbReference type="SAM" id="SignalP"/>
    </source>
</evidence>
<feature type="chain" id="PRO_5007281581" description="TNase-like domain-containing protein" evidence="1">
    <location>
        <begin position="23"/>
        <end position="155"/>
    </location>
</feature>
<keyword evidence="4" id="KW-1185">Reference proteome</keyword>
<dbReference type="SMART" id="SM00318">
    <property type="entry name" value="SNc"/>
    <property type="match status" value="1"/>
</dbReference>
<dbReference type="Gene3D" id="2.40.50.90">
    <property type="match status" value="1"/>
</dbReference>
<dbReference type="Pfam" id="PF00565">
    <property type="entry name" value="SNase"/>
    <property type="match status" value="1"/>
</dbReference>
<name>A0A128ERA6_9GAMM</name>
<dbReference type="STRING" id="1796497.GCE9029_00059"/>
<dbReference type="OrthoDB" id="309040at2"/>
<dbReference type="InterPro" id="IPR035437">
    <property type="entry name" value="SNase_OB-fold_sf"/>
</dbReference>
<dbReference type="RefSeq" id="WP_062660553.1">
    <property type="nucleotide sequence ID" value="NZ_FIZX01000001.1"/>
</dbReference>
<dbReference type="Proteomes" id="UP000071641">
    <property type="component" value="Unassembled WGS sequence"/>
</dbReference>
<dbReference type="SUPFAM" id="SSF50199">
    <property type="entry name" value="Staphylococcal nuclease"/>
    <property type="match status" value="1"/>
</dbReference>
<evidence type="ECO:0000259" key="2">
    <source>
        <dbReference type="PROSITE" id="PS50830"/>
    </source>
</evidence>
<evidence type="ECO:0000313" key="4">
    <source>
        <dbReference type="Proteomes" id="UP000071641"/>
    </source>
</evidence>
<dbReference type="AlphaFoldDB" id="A0A128ERA6"/>
<keyword evidence="1" id="KW-0732">Signal</keyword>
<dbReference type="EMBL" id="FIZX01000001">
    <property type="protein sequence ID" value="CZF77188.1"/>
    <property type="molecule type" value="Genomic_DNA"/>
</dbReference>
<gene>
    <name evidence="3" type="ORF">GCE9029_00059</name>
</gene>
<accession>A0A128ERA6</accession>
<protein>
    <recommendedName>
        <fullName evidence="2">TNase-like domain-containing protein</fullName>
    </recommendedName>
</protein>